<protein>
    <submittedName>
        <fullName evidence="6">Efflux RND transporter periplasmic adaptor subunit</fullName>
    </submittedName>
</protein>
<dbReference type="Pfam" id="PF25989">
    <property type="entry name" value="YknX_C"/>
    <property type="match status" value="1"/>
</dbReference>
<dbReference type="PANTHER" id="PTHR30469">
    <property type="entry name" value="MULTIDRUG RESISTANCE PROTEIN MDTA"/>
    <property type="match status" value="1"/>
</dbReference>
<dbReference type="PANTHER" id="PTHR30469:SF15">
    <property type="entry name" value="HLYD FAMILY OF SECRETION PROTEINS"/>
    <property type="match status" value="1"/>
</dbReference>
<evidence type="ECO:0000313" key="6">
    <source>
        <dbReference type="EMBL" id="QED28578.1"/>
    </source>
</evidence>
<dbReference type="Pfam" id="PF25973">
    <property type="entry name" value="BSH_CzcB"/>
    <property type="match status" value="1"/>
</dbReference>
<feature type="domain" description="CzcB-like barrel-sandwich hybrid" evidence="4">
    <location>
        <begin position="65"/>
        <end position="220"/>
    </location>
</feature>
<keyword evidence="2" id="KW-0175">Coiled coil</keyword>
<dbReference type="Gene3D" id="1.10.287.470">
    <property type="entry name" value="Helix hairpin bin"/>
    <property type="match status" value="1"/>
</dbReference>
<dbReference type="Gene3D" id="2.40.50.100">
    <property type="match status" value="1"/>
</dbReference>
<dbReference type="AlphaFoldDB" id="A0A5B8XUI0"/>
<dbReference type="SUPFAM" id="SSF111369">
    <property type="entry name" value="HlyD-like secretion proteins"/>
    <property type="match status" value="1"/>
</dbReference>
<dbReference type="GO" id="GO:1990281">
    <property type="term" value="C:efflux pump complex"/>
    <property type="evidence" value="ECO:0007669"/>
    <property type="project" value="TreeGrafter"/>
</dbReference>
<keyword evidence="7" id="KW-1185">Reference proteome</keyword>
<evidence type="ECO:0000259" key="4">
    <source>
        <dbReference type="Pfam" id="PF25973"/>
    </source>
</evidence>
<feature type="domain" description="CusB-like beta-barrel" evidence="3">
    <location>
        <begin position="225"/>
        <end position="301"/>
    </location>
</feature>
<dbReference type="InterPro" id="IPR058647">
    <property type="entry name" value="BSH_CzcB-like"/>
</dbReference>
<dbReference type="OrthoDB" id="176710at2"/>
<dbReference type="InterPro" id="IPR058792">
    <property type="entry name" value="Beta-barrel_RND_2"/>
</dbReference>
<dbReference type="InterPro" id="IPR006143">
    <property type="entry name" value="RND_pump_MFP"/>
</dbReference>
<sequence>MRRLIILATALALWGCESEGAPASAQSAKKGMKVAPAATVQGHVLAQAPFEVVRDYGGEFATDAMANLSAEVTGVVKEINVRLGDTVKKGDVLAVIDPVTYQQRVRELEASVAVARASAEEARTQKANLEADLQRREPLLARNLVTEREIEDLKSQISVAQQRIDVAEATVQQNQARLSTGRVSLQDTRVKAPFDGIVAERFVDVGNHVMAGTQLFRVVDDSDIYLQLRVAETDSGMISTEMPVVVRVDALGGESVPGKVGRIAPAVDPQTRTMRIDVLPADAAPDSWDRIKPGMYARAQIVLSSKDSALIAPSQAVLKDRDGTRYVWTVKDDKAHRITVTPGLKNRSATEILGGVEAGETIVLRGHEKLVEGGKVQLVQELEEDDS</sequence>
<dbReference type="NCBIfam" id="TIGR01730">
    <property type="entry name" value="RND_mfp"/>
    <property type="match status" value="1"/>
</dbReference>
<dbReference type="GO" id="GO:0015562">
    <property type="term" value="F:efflux transmembrane transporter activity"/>
    <property type="evidence" value="ECO:0007669"/>
    <property type="project" value="TreeGrafter"/>
</dbReference>
<dbReference type="InterPro" id="IPR058637">
    <property type="entry name" value="YknX-like_C"/>
</dbReference>
<evidence type="ECO:0000259" key="3">
    <source>
        <dbReference type="Pfam" id="PF25954"/>
    </source>
</evidence>
<dbReference type="KEGG" id="bbae:FRD01_15320"/>
<name>A0A5B8XUI0_9DELT</name>
<feature type="coiled-coil region" evidence="2">
    <location>
        <begin position="105"/>
        <end position="170"/>
    </location>
</feature>
<evidence type="ECO:0000256" key="1">
    <source>
        <dbReference type="ARBA" id="ARBA00009477"/>
    </source>
</evidence>
<feature type="domain" description="YknX-like C-terminal permuted SH3-like" evidence="5">
    <location>
        <begin position="313"/>
        <end position="377"/>
    </location>
</feature>
<dbReference type="FunFam" id="2.40.30.170:FF:000010">
    <property type="entry name" value="Efflux RND transporter periplasmic adaptor subunit"/>
    <property type="match status" value="1"/>
</dbReference>
<reference evidence="6 7" key="1">
    <citation type="submission" date="2019-08" db="EMBL/GenBank/DDBJ databases">
        <authorList>
            <person name="Liang Q."/>
        </authorList>
    </citation>
    <scope>NUCLEOTIDE SEQUENCE [LARGE SCALE GENOMIC DNA]</scope>
    <source>
        <strain evidence="6 7">V1718</strain>
    </source>
</reference>
<evidence type="ECO:0000313" key="7">
    <source>
        <dbReference type="Proteomes" id="UP000321595"/>
    </source>
</evidence>
<dbReference type="Proteomes" id="UP000321595">
    <property type="component" value="Chromosome"/>
</dbReference>
<accession>A0A5B8XUI0</accession>
<evidence type="ECO:0000256" key="2">
    <source>
        <dbReference type="SAM" id="Coils"/>
    </source>
</evidence>
<organism evidence="6 7">
    <name type="scientific">Microvenator marinus</name>
    <dbReference type="NCBI Taxonomy" id="2600177"/>
    <lineage>
        <taxon>Bacteria</taxon>
        <taxon>Deltaproteobacteria</taxon>
        <taxon>Bradymonadales</taxon>
        <taxon>Microvenatoraceae</taxon>
        <taxon>Microvenator</taxon>
    </lineage>
</organism>
<proteinExistence type="inferred from homology"/>
<comment type="similarity">
    <text evidence="1">Belongs to the membrane fusion protein (MFP) (TC 8.A.1) family.</text>
</comment>
<dbReference type="EMBL" id="CP042467">
    <property type="protein sequence ID" value="QED28578.1"/>
    <property type="molecule type" value="Genomic_DNA"/>
</dbReference>
<dbReference type="Gene3D" id="2.40.420.20">
    <property type="match status" value="1"/>
</dbReference>
<dbReference type="RefSeq" id="WP_146961133.1">
    <property type="nucleotide sequence ID" value="NZ_CP042467.1"/>
</dbReference>
<evidence type="ECO:0000259" key="5">
    <source>
        <dbReference type="Pfam" id="PF25989"/>
    </source>
</evidence>
<gene>
    <name evidence="6" type="ORF">FRD01_15320</name>
</gene>
<dbReference type="Pfam" id="PF25954">
    <property type="entry name" value="Beta-barrel_RND_2"/>
    <property type="match status" value="1"/>
</dbReference>
<dbReference type="Gene3D" id="2.40.30.170">
    <property type="match status" value="1"/>
</dbReference>